<dbReference type="OMA" id="VSAHKYI"/>
<accession>A0A553NU72</accession>
<dbReference type="AlphaFoldDB" id="A0A553NU72"/>
<keyword evidence="7" id="KW-1185">Reference proteome</keyword>
<reference evidence="6 7" key="1">
    <citation type="journal article" date="2018" name="Nat. Ecol. Evol.">
        <title>Genomic signatures of mitonuclear coevolution across populations of Tigriopus californicus.</title>
        <authorList>
            <person name="Barreto F.S."/>
            <person name="Watson E.T."/>
            <person name="Lima T.G."/>
            <person name="Willett C.S."/>
            <person name="Edmands S."/>
            <person name="Li W."/>
            <person name="Burton R.S."/>
        </authorList>
    </citation>
    <scope>NUCLEOTIDE SEQUENCE [LARGE SCALE GENOMIC DNA]</scope>
    <source>
        <strain evidence="6 7">San Diego</strain>
    </source>
</reference>
<feature type="transmembrane region" description="Helical" evidence="5">
    <location>
        <begin position="284"/>
        <end position="303"/>
    </location>
</feature>
<evidence type="ECO:0000313" key="6">
    <source>
        <dbReference type="EMBL" id="TRY68979.1"/>
    </source>
</evidence>
<feature type="transmembrane region" description="Helical" evidence="5">
    <location>
        <begin position="32"/>
        <end position="54"/>
    </location>
</feature>
<dbReference type="Proteomes" id="UP000318571">
    <property type="component" value="Chromosome 1"/>
</dbReference>
<feature type="transmembrane region" description="Helical" evidence="5">
    <location>
        <begin position="254"/>
        <end position="272"/>
    </location>
</feature>
<keyword evidence="2 5" id="KW-0812">Transmembrane</keyword>
<dbReference type="PANTHER" id="PTHR11040:SF203">
    <property type="entry name" value="FI18611P1-RELATED"/>
    <property type="match status" value="1"/>
</dbReference>
<feature type="transmembrane region" description="Helical" evidence="5">
    <location>
        <begin position="74"/>
        <end position="92"/>
    </location>
</feature>
<feature type="non-terminal residue" evidence="6">
    <location>
        <position position="1"/>
    </location>
</feature>
<feature type="transmembrane region" description="Helical" evidence="5">
    <location>
        <begin position="184"/>
        <end position="207"/>
    </location>
</feature>
<comment type="subcellular location">
    <subcellularLocation>
        <location evidence="1">Membrane</location>
        <topology evidence="1">Multi-pass membrane protein</topology>
    </subcellularLocation>
</comment>
<dbReference type="GO" id="GO:0005886">
    <property type="term" value="C:plasma membrane"/>
    <property type="evidence" value="ECO:0007669"/>
    <property type="project" value="TreeGrafter"/>
</dbReference>
<dbReference type="Pfam" id="PF02535">
    <property type="entry name" value="Zip"/>
    <property type="match status" value="1"/>
</dbReference>
<dbReference type="InterPro" id="IPR003689">
    <property type="entry name" value="ZIP"/>
</dbReference>
<gene>
    <name evidence="6" type="ORF">TCAL_09729</name>
</gene>
<evidence type="ECO:0000256" key="2">
    <source>
        <dbReference type="ARBA" id="ARBA00022692"/>
    </source>
</evidence>
<protein>
    <submittedName>
        <fullName evidence="6">Uncharacterized protein</fullName>
    </submittedName>
</protein>
<evidence type="ECO:0000256" key="4">
    <source>
        <dbReference type="ARBA" id="ARBA00023136"/>
    </source>
</evidence>
<organism evidence="6 7">
    <name type="scientific">Tigriopus californicus</name>
    <name type="common">Marine copepod</name>
    <dbReference type="NCBI Taxonomy" id="6832"/>
    <lineage>
        <taxon>Eukaryota</taxon>
        <taxon>Metazoa</taxon>
        <taxon>Ecdysozoa</taxon>
        <taxon>Arthropoda</taxon>
        <taxon>Crustacea</taxon>
        <taxon>Multicrustacea</taxon>
        <taxon>Hexanauplia</taxon>
        <taxon>Copepoda</taxon>
        <taxon>Harpacticoida</taxon>
        <taxon>Harpacticidae</taxon>
        <taxon>Tigriopus</taxon>
    </lineage>
</organism>
<evidence type="ECO:0000256" key="5">
    <source>
        <dbReference type="SAM" id="Phobius"/>
    </source>
</evidence>
<evidence type="ECO:0000256" key="3">
    <source>
        <dbReference type="ARBA" id="ARBA00022989"/>
    </source>
</evidence>
<dbReference type="EMBL" id="VCGU01000010">
    <property type="protein sequence ID" value="TRY68979.1"/>
    <property type="molecule type" value="Genomic_DNA"/>
</dbReference>
<feature type="transmembrane region" description="Helical" evidence="5">
    <location>
        <begin position="214"/>
        <end position="234"/>
    </location>
</feature>
<keyword evidence="3 5" id="KW-1133">Transmembrane helix</keyword>
<evidence type="ECO:0000256" key="1">
    <source>
        <dbReference type="ARBA" id="ARBA00004141"/>
    </source>
</evidence>
<proteinExistence type="predicted"/>
<evidence type="ECO:0000313" key="7">
    <source>
        <dbReference type="Proteomes" id="UP000318571"/>
    </source>
</evidence>
<dbReference type="STRING" id="6832.A0A553NU72"/>
<feature type="transmembrane region" description="Helical" evidence="5">
    <location>
        <begin position="158"/>
        <end position="178"/>
    </location>
</feature>
<dbReference type="GO" id="GO:0005385">
    <property type="term" value="F:zinc ion transmembrane transporter activity"/>
    <property type="evidence" value="ECO:0007669"/>
    <property type="project" value="TreeGrafter"/>
</dbReference>
<keyword evidence="4 5" id="KW-0472">Membrane</keyword>
<comment type="caution">
    <text evidence="6">The sequence shown here is derived from an EMBL/GenBank/DDBJ whole genome shotgun (WGS) entry which is preliminary data.</text>
</comment>
<name>A0A553NU72_TIGCA</name>
<sequence length="351" mass="38725">VLGGVSLIVGILPIKLSQCFDWKSERSKKNNFLFSALSCFGAGVILTTCLTHMLPEVNEFLEFNIQQQTIPDTGLPLAEIFVLCGFFMIFIVEELIHMVIQRWHKEGFESGRSTAALMEKAVQELETEAAHGDLGHQTVGIDIMTANNGSFQSSLRGFLVILALSLHAVFEGIAVGLTNKEANVWYLLFAIAAHKYVIAFCLGIQFVTTGIRPFLIIIYIGVFSLISPFGILIGTLLTGTVSVDEELQNPTVTILQGLATGTLLYVVFFEVLENERRQKKMKGIYQALFVILGFLVMIVVQLVEVNGKDPEDLPSKVAHHSCVLDPKMIANFSIPVNITCFNGHFQLKEGV</sequence>
<dbReference type="PANTHER" id="PTHR11040">
    <property type="entry name" value="ZINC/IRON TRANSPORTER"/>
    <property type="match status" value="1"/>
</dbReference>